<dbReference type="InterPro" id="IPR017748">
    <property type="entry name" value="TagF"/>
</dbReference>
<dbReference type="Pfam" id="PF09867">
    <property type="entry name" value="TagF_N"/>
    <property type="match status" value="1"/>
</dbReference>
<dbReference type="Proteomes" id="UP000001702">
    <property type="component" value="Chromosome"/>
</dbReference>
<dbReference type="NCBIfam" id="TIGR03373">
    <property type="entry name" value="VI_minor_4"/>
    <property type="match status" value="1"/>
</dbReference>
<proteinExistence type="predicted"/>
<organism evidence="1 2">
    <name type="scientific">Pantoea ananatis (strain LMG 20103)</name>
    <dbReference type="NCBI Taxonomy" id="706191"/>
    <lineage>
        <taxon>Bacteria</taxon>
        <taxon>Pseudomonadati</taxon>
        <taxon>Pseudomonadota</taxon>
        <taxon>Gammaproteobacteria</taxon>
        <taxon>Enterobacterales</taxon>
        <taxon>Erwiniaceae</taxon>
        <taxon>Pantoea</taxon>
    </lineage>
</organism>
<dbReference type="Gene3D" id="3.40.1730.10">
    <property type="entry name" value="pa0076 domain"/>
    <property type="match status" value="1"/>
</dbReference>
<dbReference type="AlphaFoldDB" id="D4GCZ8"/>
<accession>D4GCZ8</accession>
<evidence type="ECO:0000313" key="1">
    <source>
        <dbReference type="EMBL" id="ADD76821.1"/>
    </source>
</evidence>
<gene>
    <name evidence="1" type="ordered locus">PANA_1654</name>
</gene>
<dbReference type="EMBL" id="CP001875">
    <property type="protein sequence ID" value="ADD76821.1"/>
    <property type="molecule type" value="Genomic_DNA"/>
</dbReference>
<dbReference type="InterPro" id="IPR038225">
    <property type="entry name" value="TagF_sf"/>
</dbReference>
<reference evidence="1 2" key="1">
    <citation type="journal article" date="2010" name="J. Bacteriol.">
        <title>Genome sequence of Pantoea ananatis LMG20103, the causative agent of Eucalyptus blight and dieback.</title>
        <authorList>
            <person name="De Maayer P."/>
            <person name="Chan W.Y."/>
            <person name="Venter S.N."/>
            <person name="Toth I.K."/>
            <person name="Birch P.R."/>
            <person name="Joubert F."/>
            <person name="Coutinho T.A."/>
        </authorList>
    </citation>
    <scope>NUCLEOTIDE SEQUENCE [LARGE SCALE GENOMIC DNA]</scope>
    <source>
        <strain evidence="1 2">LMG 20103</strain>
    </source>
</reference>
<sequence length="234" mass="26558">MNMPVSLAPGWYGKLPSTGDFLHHRLTEQLIAPWNHWFQQGLVHWHHQDDAVSADFLRAPVWNFVLPITPIRNQVQMGCLLPSCDRVGRAWPLLALLSFPLAQWHPAQLTISGDWYRDLGATLLNAVTQQQSPAQLEQAIQTMTPLMIPVQQHSDIMDVIGFQDLPCTLSWQDVAERFDPQQHISYWWSNRSDGFVHATHKHSGNLTPELFSLLFNPAAGAQPGRNGLYPPMFE</sequence>
<dbReference type="KEGG" id="pam:PANA_1654"/>
<name>D4GCZ8_PANAM</name>
<keyword evidence="2" id="KW-1185">Reference proteome</keyword>
<dbReference type="PIRSF" id="PIRSF029287">
    <property type="entry name" value="UCP029287"/>
    <property type="match status" value="1"/>
</dbReference>
<dbReference type="STRING" id="706191.PANA_1654"/>
<dbReference type="HOGENOM" id="CLU_084145_0_0_6"/>
<protein>
    <recommendedName>
        <fullName evidence="3">Type VI secretion system-associated protein TagF</fullName>
    </recommendedName>
</protein>
<dbReference type="eggNOG" id="COG3913">
    <property type="taxonomic scope" value="Bacteria"/>
</dbReference>
<evidence type="ECO:0000313" key="2">
    <source>
        <dbReference type="Proteomes" id="UP000001702"/>
    </source>
</evidence>
<evidence type="ECO:0008006" key="3">
    <source>
        <dbReference type="Google" id="ProtNLM"/>
    </source>
</evidence>